<dbReference type="GO" id="GO:0031681">
    <property type="term" value="F:G-protein beta-subunit binding"/>
    <property type="evidence" value="ECO:0007669"/>
    <property type="project" value="TreeGrafter"/>
</dbReference>
<evidence type="ECO:0000256" key="5">
    <source>
        <dbReference type="ARBA" id="ARBA00023134"/>
    </source>
</evidence>
<dbReference type="GO" id="GO:0005886">
    <property type="term" value="C:plasma membrane"/>
    <property type="evidence" value="ECO:0007669"/>
    <property type="project" value="UniProtKB-SubCell"/>
</dbReference>
<dbReference type="Proteomes" id="UP000828390">
    <property type="component" value="Unassembled WGS sequence"/>
</dbReference>
<dbReference type="SUPFAM" id="SSF52540">
    <property type="entry name" value="P-loop containing nucleoside triphosphate hydrolases"/>
    <property type="match status" value="1"/>
</dbReference>
<evidence type="ECO:0000313" key="10">
    <source>
        <dbReference type="EMBL" id="KAH3863813.1"/>
    </source>
</evidence>
<reference evidence="10" key="1">
    <citation type="journal article" date="2019" name="bioRxiv">
        <title>The Genome of the Zebra Mussel, Dreissena polymorpha: A Resource for Invasive Species Research.</title>
        <authorList>
            <person name="McCartney M.A."/>
            <person name="Auch B."/>
            <person name="Kono T."/>
            <person name="Mallez S."/>
            <person name="Zhang Y."/>
            <person name="Obille A."/>
            <person name="Becker A."/>
            <person name="Abrahante J.E."/>
            <person name="Garbe J."/>
            <person name="Badalamenti J.P."/>
            <person name="Herman A."/>
            <person name="Mangelson H."/>
            <person name="Liachko I."/>
            <person name="Sullivan S."/>
            <person name="Sone E.D."/>
            <person name="Koren S."/>
            <person name="Silverstein K.A.T."/>
            <person name="Beckman K.B."/>
            <person name="Gohl D.M."/>
        </authorList>
    </citation>
    <scope>NUCLEOTIDE SEQUENCE</scope>
    <source>
        <strain evidence="10">Duluth1</strain>
        <tissue evidence="10">Whole animal</tissue>
    </source>
</reference>
<sequence length="259" mass="29101">MSLLDRGASAPEENCRRLVVLGSSNVGKTSIIVRFLENTFVDTHTPTIEDFHRKVYKIRGEAYRLDILDTAGIHPFPAIRRLSYATGDIFIIVYDLTSRHSFNECQDILEQLYASKQGADDVLSPVPVVLVGNKLDRENARTVSFSEVKGLCEGSNPLIDCFEVSAKFNSNLEKIFIRLFEMAKLPVEMSPSMHRKVTPSYTGNNKPRRFNIGRKVSEACGVLQMNARRPSVATDLMVAKNRGSVKRSDSKETRRCTIQ</sequence>
<keyword evidence="3" id="KW-0488">Methylation</keyword>
<evidence type="ECO:0000313" key="11">
    <source>
        <dbReference type="Proteomes" id="UP000828390"/>
    </source>
</evidence>
<dbReference type="InterPro" id="IPR027417">
    <property type="entry name" value="P-loop_NTPase"/>
</dbReference>
<keyword evidence="2" id="KW-1003">Cell membrane</keyword>
<keyword evidence="8" id="KW-0636">Prenylation</keyword>
<evidence type="ECO:0000256" key="8">
    <source>
        <dbReference type="ARBA" id="ARBA00023289"/>
    </source>
</evidence>
<dbReference type="GO" id="GO:0003924">
    <property type="term" value="F:GTPase activity"/>
    <property type="evidence" value="ECO:0007669"/>
    <property type="project" value="InterPro"/>
</dbReference>
<evidence type="ECO:0000256" key="2">
    <source>
        <dbReference type="ARBA" id="ARBA00022475"/>
    </source>
</evidence>
<dbReference type="SMART" id="SM00175">
    <property type="entry name" value="RAB"/>
    <property type="match status" value="1"/>
</dbReference>
<dbReference type="PANTHER" id="PTHR46149:SF3">
    <property type="entry name" value="MIP08469P"/>
    <property type="match status" value="1"/>
</dbReference>
<keyword evidence="5" id="KW-0342">GTP-binding</keyword>
<name>A0A9D4LSD4_DREPO</name>
<dbReference type="InterPro" id="IPR052236">
    <property type="entry name" value="Small_GTPase_RasD"/>
</dbReference>
<dbReference type="AlphaFoldDB" id="A0A9D4LSD4"/>
<dbReference type="PROSITE" id="PS51420">
    <property type="entry name" value="RHO"/>
    <property type="match status" value="1"/>
</dbReference>
<dbReference type="SMART" id="SM00176">
    <property type="entry name" value="RAN"/>
    <property type="match status" value="1"/>
</dbReference>
<evidence type="ECO:0000256" key="4">
    <source>
        <dbReference type="ARBA" id="ARBA00022741"/>
    </source>
</evidence>
<dbReference type="FunFam" id="3.40.50.300:FF:000475">
    <property type="entry name" value="GTP-binding protein Rhes"/>
    <property type="match status" value="1"/>
</dbReference>
<dbReference type="PRINTS" id="PR00449">
    <property type="entry name" value="RASTRNSFRMNG"/>
</dbReference>
<dbReference type="GO" id="GO:0007165">
    <property type="term" value="P:signal transduction"/>
    <property type="evidence" value="ECO:0007669"/>
    <property type="project" value="TreeGrafter"/>
</dbReference>
<dbReference type="SMART" id="SM00174">
    <property type="entry name" value="RHO"/>
    <property type="match status" value="1"/>
</dbReference>
<dbReference type="PANTHER" id="PTHR46149">
    <property type="entry name" value="MIP08469P"/>
    <property type="match status" value="1"/>
</dbReference>
<protein>
    <recommendedName>
        <fullName evidence="12">GTP-binding protein Rhes</fullName>
    </recommendedName>
</protein>
<dbReference type="PROSITE" id="PS51419">
    <property type="entry name" value="RAB"/>
    <property type="match status" value="1"/>
</dbReference>
<comment type="caution">
    <text evidence="10">The sequence shown here is derived from an EMBL/GenBank/DDBJ whole genome shotgun (WGS) entry which is preliminary data.</text>
</comment>
<accession>A0A9D4LSD4</accession>
<dbReference type="Pfam" id="PF00071">
    <property type="entry name" value="Ras"/>
    <property type="match status" value="1"/>
</dbReference>
<keyword evidence="6" id="KW-0472">Membrane</keyword>
<reference evidence="10" key="2">
    <citation type="submission" date="2020-11" db="EMBL/GenBank/DDBJ databases">
        <authorList>
            <person name="McCartney M.A."/>
            <person name="Auch B."/>
            <person name="Kono T."/>
            <person name="Mallez S."/>
            <person name="Becker A."/>
            <person name="Gohl D.M."/>
            <person name="Silverstein K.A.T."/>
            <person name="Koren S."/>
            <person name="Bechman K.B."/>
            <person name="Herman A."/>
            <person name="Abrahante J.E."/>
            <person name="Garbe J."/>
        </authorList>
    </citation>
    <scope>NUCLEOTIDE SEQUENCE</scope>
    <source>
        <strain evidence="10">Duluth1</strain>
        <tissue evidence="10">Whole animal</tissue>
    </source>
</reference>
<proteinExistence type="inferred from homology"/>
<dbReference type="InterPro" id="IPR001806">
    <property type="entry name" value="Small_GTPase"/>
</dbReference>
<evidence type="ECO:0008006" key="12">
    <source>
        <dbReference type="Google" id="ProtNLM"/>
    </source>
</evidence>
<dbReference type="NCBIfam" id="TIGR00231">
    <property type="entry name" value="small_GTP"/>
    <property type="match status" value="1"/>
</dbReference>
<keyword evidence="4" id="KW-0547">Nucleotide-binding</keyword>
<dbReference type="PROSITE" id="PS51421">
    <property type="entry name" value="RAS"/>
    <property type="match status" value="1"/>
</dbReference>
<keyword evidence="11" id="KW-1185">Reference proteome</keyword>
<dbReference type="GO" id="GO:0005525">
    <property type="term" value="F:GTP binding"/>
    <property type="evidence" value="ECO:0007669"/>
    <property type="project" value="UniProtKB-KW"/>
</dbReference>
<organism evidence="10 11">
    <name type="scientific">Dreissena polymorpha</name>
    <name type="common">Zebra mussel</name>
    <name type="synonym">Mytilus polymorpha</name>
    <dbReference type="NCBI Taxonomy" id="45954"/>
    <lineage>
        <taxon>Eukaryota</taxon>
        <taxon>Metazoa</taxon>
        <taxon>Spiralia</taxon>
        <taxon>Lophotrochozoa</taxon>
        <taxon>Mollusca</taxon>
        <taxon>Bivalvia</taxon>
        <taxon>Autobranchia</taxon>
        <taxon>Heteroconchia</taxon>
        <taxon>Euheterodonta</taxon>
        <taxon>Imparidentia</taxon>
        <taxon>Neoheterodontei</taxon>
        <taxon>Myida</taxon>
        <taxon>Dreissenoidea</taxon>
        <taxon>Dreissenidae</taxon>
        <taxon>Dreissena</taxon>
    </lineage>
</organism>
<gene>
    <name evidence="10" type="ORF">DPMN_026813</name>
</gene>
<dbReference type="SMART" id="SM00173">
    <property type="entry name" value="RAS"/>
    <property type="match status" value="1"/>
</dbReference>
<dbReference type="InterPro" id="IPR005225">
    <property type="entry name" value="Small_GTP-bd"/>
</dbReference>
<comment type="subcellular location">
    <subcellularLocation>
        <location evidence="1">Cell membrane</location>
        <topology evidence="1">Lipid-anchor</topology>
    </subcellularLocation>
</comment>
<keyword evidence="7" id="KW-0449">Lipoprotein</keyword>
<evidence type="ECO:0000256" key="6">
    <source>
        <dbReference type="ARBA" id="ARBA00023136"/>
    </source>
</evidence>
<evidence type="ECO:0000256" key="1">
    <source>
        <dbReference type="ARBA" id="ARBA00004193"/>
    </source>
</evidence>
<evidence type="ECO:0000256" key="7">
    <source>
        <dbReference type="ARBA" id="ARBA00023288"/>
    </source>
</evidence>
<dbReference type="Gene3D" id="3.40.50.300">
    <property type="entry name" value="P-loop containing nucleotide triphosphate hydrolases"/>
    <property type="match status" value="1"/>
</dbReference>
<dbReference type="EMBL" id="JAIWYP010000002">
    <property type="protein sequence ID" value="KAH3863813.1"/>
    <property type="molecule type" value="Genomic_DNA"/>
</dbReference>
<evidence type="ECO:0000256" key="9">
    <source>
        <dbReference type="ARBA" id="ARBA00038061"/>
    </source>
</evidence>
<evidence type="ECO:0000256" key="3">
    <source>
        <dbReference type="ARBA" id="ARBA00022481"/>
    </source>
</evidence>
<comment type="similarity">
    <text evidence="9">Belongs to the small GTPase superfamily. RasD family.</text>
</comment>